<dbReference type="PROSITE" id="PS50928">
    <property type="entry name" value="ABC_TM1"/>
    <property type="match status" value="1"/>
</dbReference>
<evidence type="ECO:0000256" key="3">
    <source>
        <dbReference type="ARBA" id="ARBA00016864"/>
    </source>
</evidence>
<comment type="subcellular location">
    <subcellularLocation>
        <location evidence="1 9">Cell membrane</location>
        <topology evidence="1 9">Multi-pass membrane protein</topology>
    </subcellularLocation>
</comment>
<dbReference type="EMBL" id="LNQR01000034">
    <property type="protein sequence ID" value="KWT90974.1"/>
    <property type="molecule type" value="Genomic_DNA"/>
</dbReference>
<protein>
    <recommendedName>
        <fullName evidence="3 9">Phosphate transport system permease protein PstA</fullName>
    </recommendedName>
</protein>
<feature type="transmembrane region" description="Helical" evidence="9">
    <location>
        <begin position="71"/>
        <end position="104"/>
    </location>
</feature>
<dbReference type="InterPro" id="IPR035906">
    <property type="entry name" value="MetI-like_sf"/>
</dbReference>
<proteinExistence type="inferred from homology"/>
<comment type="caution">
    <text evidence="9">Lacks conserved residue(s) required for the propagation of feature annotation.</text>
</comment>
<dbReference type="InterPro" id="IPR005672">
    <property type="entry name" value="Phosphate_PstA"/>
</dbReference>
<keyword evidence="8 9" id="KW-0472">Membrane</keyword>
<keyword evidence="12" id="KW-1185">Reference proteome</keyword>
<feature type="transmembrane region" description="Helical" evidence="9">
    <location>
        <begin position="148"/>
        <end position="166"/>
    </location>
</feature>
<evidence type="ECO:0000256" key="8">
    <source>
        <dbReference type="ARBA" id="ARBA00023136"/>
    </source>
</evidence>
<sequence length="300" mass="31872">MKDKSGDIKRYYLPPRKAGASIKGNLILSIISALGYTGAVVLFLVLGFVAYNGAGVLSWDFITKNPTDAMTAGGILPAILGSALLTFLCMIVVLPIGIMTAVFLTEYSKPGPVLKLVNMSIYTLAGVPSVVYGLFGLAVFVIVFKCGMSLIAGSLTLAIMVLPYIISTSEEAIKAVPQSFREASLACGATKLHTIIKVVLPLSLPGILTGAMIGTAKVSGETAPIMFTAAAFFTSGLPRSLFEPVMALPYHIYVLATAGTHIEKTRPIQYGTALTLIVLVLGMNLVGIIIRSRERRKKTW</sequence>
<evidence type="ECO:0000259" key="10">
    <source>
        <dbReference type="PROSITE" id="PS50928"/>
    </source>
</evidence>
<keyword evidence="7 9" id="KW-1133">Transmembrane helix</keyword>
<organism evidence="11 12">
    <name type="scientific">Candidatus Magnetominusculus xianensis</name>
    <dbReference type="NCBI Taxonomy" id="1748249"/>
    <lineage>
        <taxon>Bacteria</taxon>
        <taxon>Pseudomonadati</taxon>
        <taxon>Nitrospirota</taxon>
        <taxon>Nitrospiria</taxon>
        <taxon>Nitrospirales</taxon>
        <taxon>Nitrospiraceae</taxon>
        <taxon>Candidatus Magnetominusculus</taxon>
    </lineage>
</organism>
<evidence type="ECO:0000256" key="7">
    <source>
        <dbReference type="ARBA" id="ARBA00022989"/>
    </source>
</evidence>
<keyword evidence="6 9" id="KW-0812">Transmembrane</keyword>
<evidence type="ECO:0000313" key="11">
    <source>
        <dbReference type="EMBL" id="KWT90974.1"/>
    </source>
</evidence>
<dbReference type="PANTHER" id="PTHR43470:SF3">
    <property type="entry name" value="PHOSPHATE TRANSPORT SYSTEM PERMEASE PROTEIN PSTA-RELATED"/>
    <property type="match status" value="1"/>
</dbReference>
<feature type="domain" description="ABC transmembrane type-1" evidence="10">
    <location>
        <begin position="79"/>
        <end position="287"/>
    </location>
</feature>
<dbReference type="InterPro" id="IPR000515">
    <property type="entry name" value="MetI-like"/>
</dbReference>
<evidence type="ECO:0000256" key="1">
    <source>
        <dbReference type="ARBA" id="ARBA00004651"/>
    </source>
</evidence>
<reference evidence="11 12" key="1">
    <citation type="submission" date="2015-11" db="EMBL/GenBank/DDBJ databases">
        <authorList>
            <person name="Lin W."/>
        </authorList>
    </citation>
    <scope>NUCLEOTIDE SEQUENCE [LARGE SCALE GENOMIC DNA]</scope>
    <source>
        <strain evidence="11 12">HCH-1</strain>
    </source>
</reference>
<evidence type="ECO:0000256" key="4">
    <source>
        <dbReference type="ARBA" id="ARBA00022448"/>
    </source>
</evidence>
<feature type="transmembrane region" description="Helical" evidence="9">
    <location>
        <begin position="26"/>
        <end position="51"/>
    </location>
</feature>
<accession>A0ABR5SJ50</accession>
<comment type="similarity">
    <text evidence="2 9">Belongs to the binding-protein-dependent transport system permease family. CysTW subfamily.</text>
</comment>
<keyword evidence="5 9" id="KW-1003">Cell membrane</keyword>
<comment type="caution">
    <text evidence="11">The sequence shown here is derived from an EMBL/GenBank/DDBJ whole genome shotgun (WGS) entry which is preliminary data.</text>
</comment>
<feature type="transmembrane region" description="Helical" evidence="9">
    <location>
        <begin position="116"/>
        <end position="142"/>
    </location>
</feature>
<evidence type="ECO:0000313" key="12">
    <source>
        <dbReference type="Proteomes" id="UP000060487"/>
    </source>
</evidence>
<dbReference type="CDD" id="cd06261">
    <property type="entry name" value="TM_PBP2"/>
    <property type="match status" value="1"/>
</dbReference>
<evidence type="ECO:0000256" key="5">
    <source>
        <dbReference type="ARBA" id="ARBA00022475"/>
    </source>
</evidence>
<dbReference type="RefSeq" id="WP_236861532.1">
    <property type="nucleotide sequence ID" value="NZ_LNQR01000034.1"/>
</dbReference>
<keyword evidence="4" id="KW-0813">Transport</keyword>
<evidence type="ECO:0000256" key="9">
    <source>
        <dbReference type="RuleBase" id="RU363043"/>
    </source>
</evidence>
<evidence type="ECO:0000256" key="2">
    <source>
        <dbReference type="ARBA" id="ARBA00007069"/>
    </source>
</evidence>
<gene>
    <name evidence="11" type="ORF">ASN18_1058</name>
</gene>
<dbReference type="Gene3D" id="1.10.3720.10">
    <property type="entry name" value="MetI-like"/>
    <property type="match status" value="1"/>
</dbReference>
<dbReference type="PANTHER" id="PTHR43470">
    <property type="entry name" value="PHOSPHATE TRANSPORT SYSTEM PERMEASE PROTEIN PSTA-RELATED"/>
    <property type="match status" value="1"/>
</dbReference>
<dbReference type="NCBIfam" id="TIGR00974">
    <property type="entry name" value="3a0107s02c"/>
    <property type="match status" value="1"/>
</dbReference>
<dbReference type="Pfam" id="PF00528">
    <property type="entry name" value="BPD_transp_1"/>
    <property type="match status" value="1"/>
</dbReference>
<dbReference type="SUPFAM" id="SSF161098">
    <property type="entry name" value="MetI-like"/>
    <property type="match status" value="1"/>
</dbReference>
<dbReference type="Proteomes" id="UP000060487">
    <property type="component" value="Unassembled WGS sequence"/>
</dbReference>
<evidence type="ECO:0000256" key="6">
    <source>
        <dbReference type="ARBA" id="ARBA00022692"/>
    </source>
</evidence>
<feature type="transmembrane region" description="Helical" evidence="9">
    <location>
        <begin position="268"/>
        <end position="290"/>
    </location>
</feature>
<name>A0ABR5SJ50_9BACT</name>